<dbReference type="FunFam" id="1.20.1070.10:FF:000024">
    <property type="entry name" value="Olfactory receptor"/>
    <property type="match status" value="1"/>
</dbReference>
<feature type="transmembrane region" description="Helical" evidence="14">
    <location>
        <begin position="177"/>
        <end position="198"/>
    </location>
</feature>
<evidence type="ECO:0000256" key="10">
    <source>
        <dbReference type="ARBA" id="ARBA00023170"/>
    </source>
</evidence>
<feature type="transmembrane region" description="Helical" evidence="14">
    <location>
        <begin position="306"/>
        <end position="329"/>
    </location>
</feature>
<dbReference type="PRINTS" id="PR00245">
    <property type="entry name" value="OLFACTORYR"/>
</dbReference>
<keyword evidence="2 14" id="KW-1003">Cell membrane</keyword>
<keyword evidence="7 13" id="KW-0297">G-protein coupled receptor</keyword>
<dbReference type="PANTHER" id="PTHR26451:SF885">
    <property type="entry name" value="OLFACTORY RECEPTOR"/>
    <property type="match status" value="1"/>
</dbReference>
<keyword evidence="5 14" id="KW-0552">Olfaction</keyword>
<reference evidence="16" key="1">
    <citation type="submission" date="2025-08" db="UniProtKB">
        <authorList>
            <consortium name="Ensembl"/>
        </authorList>
    </citation>
    <scope>IDENTIFICATION</scope>
</reference>
<evidence type="ECO:0000256" key="7">
    <source>
        <dbReference type="ARBA" id="ARBA00023040"/>
    </source>
</evidence>
<organism evidence="16 17">
    <name type="scientific">Fundulus heteroclitus</name>
    <name type="common">Killifish</name>
    <name type="synonym">Mummichog</name>
    <dbReference type="NCBI Taxonomy" id="8078"/>
    <lineage>
        <taxon>Eukaryota</taxon>
        <taxon>Metazoa</taxon>
        <taxon>Chordata</taxon>
        <taxon>Craniata</taxon>
        <taxon>Vertebrata</taxon>
        <taxon>Euteleostomi</taxon>
        <taxon>Actinopterygii</taxon>
        <taxon>Neopterygii</taxon>
        <taxon>Teleostei</taxon>
        <taxon>Neoteleostei</taxon>
        <taxon>Acanthomorphata</taxon>
        <taxon>Ovalentaria</taxon>
        <taxon>Atherinomorphae</taxon>
        <taxon>Cyprinodontiformes</taxon>
        <taxon>Fundulidae</taxon>
        <taxon>Fundulus</taxon>
    </lineage>
</organism>
<dbReference type="GO" id="GO:0005549">
    <property type="term" value="F:odorant binding"/>
    <property type="evidence" value="ECO:0007669"/>
    <property type="project" value="TreeGrafter"/>
</dbReference>
<dbReference type="Ensembl" id="ENSFHET00000004048.1">
    <property type="protein sequence ID" value="ENSFHEP00000007296.1"/>
    <property type="gene ID" value="ENSFHEG00000008427.1"/>
</dbReference>
<keyword evidence="6 14" id="KW-1133">Transmembrane helix</keyword>
<evidence type="ECO:0000256" key="13">
    <source>
        <dbReference type="RuleBase" id="RU000688"/>
    </source>
</evidence>
<feature type="transmembrane region" description="Helical" evidence="14">
    <location>
        <begin position="62"/>
        <end position="85"/>
    </location>
</feature>
<evidence type="ECO:0000256" key="11">
    <source>
        <dbReference type="ARBA" id="ARBA00023180"/>
    </source>
</evidence>
<evidence type="ECO:0000259" key="15">
    <source>
        <dbReference type="PROSITE" id="PS50262"/>
    </source>
</evidence>
<dbReference type="GeneTree" id="ENSGT00950000183048"/>
<evidence type="ECO:0000256" key="6">
    <source>
        <dbReference type="ARBA" id="ARBA00022989"/>
    </source>
</evidence>
<dbReference type="SUPFAM" id="SSF81321">
    <property type="entry name" value="Family A G protein-coupled receptor-like"/>
    <property type="match status" value="1"/>
</dbReference>
<keyword evidence="11" id="KW-0325">Glycoprotein</keyword>
<sequence length="347" mass="39609">KGCQKLSVTFLQKVDQRFLTVSPEHFVTFSFQHQQMQTMINSTLVPYFILGAYLDIKQLKYLFFLIALCLYIVTVGSNVLLSVVIAVNRSLHEPMYIFLFVLFVNQLFGSTGLFPLLLVQILSDLHSVSVPLCFLQVYLVHVYLSVEFFNLTIMSYDRYLAICHPLQYHSLMTARKVAALIAAEWLISFLGVSVFTSMSFTLHRCKNVIDKVFCNNYSIVKLACSDTTSNNIYGLFSTVVGVVLPVILIFYTYMRILTVCYSGSKKTRQKAASTCTPHLASLLNFTFGCGFDVLQSRFNMDHVPSMVRIFLSLYFLTCQPLFNPVMYGLKLSKIRNVLKTWFPIRST</sequence>
<dbReference type="InterPro" id="IPR000276">
    <property type="entry name" value="GPCR_Rhodpsn"/>
</dbReference>
<evidence type="ECO:0000256" key="14">
    <source>
        <dbReference type="RuleBase" id="RU363047"/>
    </source>
</evidence>
<dbReference type="GO" id="GO:0005886">
    <property type="term" value="C:plasma membrane"/>
    <property type="evidence" value="ECO:0007669"/>
    <property type="project" value="UniProtKB-SubCell"/>
</dbReference>
<dbReference type="PROSITE" id="PS00237">
    <property type="entry name" value="G_PROTEIN_RECEP_F1_1"/>
    <property type="match status" value="1"/>
</dbReference>
<dbReference type="InterPro" id="IPR017452">
    <property type="entry name" value="GPCR_Rhodpsn_7TM"/>
</dbReference>
<name>A0A3Q2P529_FUNHE</name>
<feature type="domain" description="G-protein coupled receptors family 1 profile" evidence="15">
    <location>
        <begin position="77"/>
        <end position="327"/>
    </location>
</feature>
<evidence type="ECO:0000313" key="16">
    <source>
        <dbReference type="Ensembl" id="ENSFHEP00000007296.1"/>
    </source>
</evidence>
<proteinExistence type="inferred from homology"/>
<evidence type="ECO:0000256" key="3">
    <source>
        <dbReference type="ARBA" id="ARBA00022606"/>
    </source>
</evidence>
<dbReference type="PROSITE" id="PS50262">
    <property type="entry name" value="G_PROTEIN_RECEP_F1_2"/>
    <property type="match status" value="1"/>
</dbReference>
<dbReference type="InterPro" id="IPR052921">
    <property type="entry name" value="GPCR1_Superfamily_Member"/>
</dbReference>
<dbReference type="STRING" id="8078.ENSFHEP00000007296"/>
<dbReference type="GO" id="GO:0004930">
    <property type="term" value="F:G protein-coupled receptor activity"/>
    <property type="evidence" value="ECO:0007669"/>
    <property type="project" value="UniProtKB-KW"/>
</dbReference>
<dbReference type="InterPro" id="IPR000725">
    <property type="entry name" value="Olfact_rcpt"/>
</dbReference>
<keyword evidence="9" id="KW-1015">Disulfide bond</keyword>
<feature type="transmembrane region" description="Helical" evidence="14">
    <location>
        <begin position="134"/>
        <end position="156"/>
    </location>
</feature>
<keyword evidence="8 14" id="KW-0472">Membrane</keyword>
<dbReference type="Pfam" id="PF13853">
    <property type="entry name" value="7tm_4"/>
    <property type="match status" value="1"/>
</dbReference>
<dbReference type="GO" id="GO:0004984">
    <property type="term" value="F:olfactory receptor activity"/>
    <property type="evidence" value="ECO:0007669"/>
    <property type="project" value="InterPro"/>
</dbReference>
<evidence type="ECO:0000256" key="2">
    <source>
        <dbReference type="ARBA" id="ARBA00022475"/>
    </source>
</evidence>
<evidence type="ECO:0000256" key="4">
    <source>
        <dbReference type="ARBA" id="ARBA00022692"/>
    </source>
</evidence>
<evidence type="ECO:0000256" key="1">
    <source>
        <dbReference type="ARBA" id="ARBA00004651"/>
    </source>
</evidence>
<evidence type="ECO:0000256" key="12">
    <source>
        <dbReference type="ARBA" id="ARBA00023224"/>
    </source>
</evidence>
<feature type="transmembrane region" description="Helical" evidence="14">
    <location>
        <begin position="275"/>
        <end position="294"/>
    </location>
</feature>
<keyword evidence="3 14" id="KW-0716">Sensory transduction</keyword>
<accession>A0A3Q2P529</accession>
<dbReference type="PRINTS" id="PR00237">
    <property type="entry name" value="GPCRRHODOPSN"/>
</dbReference>
<feature type="transmembrane region" description="Helical" evidence="14">
    <location>
        <begin position="97"/>
        <end position="122"/>
    </location>
</feature>
<dbReference type="AlphaFoldDB" id="A0A3Q2P529"/>
<dbReference type="PANTHER" id="PTHR26451">
    <property type="entry name" value="G_PROTEIN_RECEP_F1_2 DOMAIN-CONTAINING PROTEIN"/>
    <property type="match status" value="1"/>
</dbReference>
<comment type="subcellular location">
    <subcellularLocation>
        <location evidence="1 14">Cell membrane</location>
        <topology evidence="1 14">Multi-pass membrane protein</topology>
    </subcellularLocation>
</comment>
<keyword evidence="12 13" id="KW-0807">Transducer</keyword>
<protein>
    <recommendedName>
        <fullName evidence="14">Olfactory receptor</fullName>
    </recommendedName>
</protein>
<keyword evidence="10 13" id="KW-0675">Receptor</keyword>
<evidence type="ECO:0000313" key="17">
    <source>
        <dbReference type="Proteomes" id="UP000265000"/>
    </source>
</evidence>
<keyword evidence="4 13" id="KW-0812">Transmembrane</keyword>
<evidence type="ECO:0000256" key="5">
    <source>
        <dbReference type="ARBA" id="ARBA00022725"/>
    </source>
</evidence>
<evidence type="ECO:0000256" key="9">
    <source>
        <dbReference type="ARBA" id="ARBA00023157"/>
    </source>
</evidence>
<feature type="transmembrane region" description="Helical" evidence="14">
    <location>
        <begin position="232"/>
        <end position="254"/>
    </location>
</feature>
<keyword evidence="17" id="KW-1185">Reference proteome</keyword>
<comment type="similarity">
    <text evidence="13">Belongs to the G-protein coupled receptor 1 family.</text>
</comment>
<dbReference type="Proteomes" id="UP000265000">
    <property type="component" value="Unplaced"/>
</dbReference>
<dbReference type="Gene3D" id="1.20.1070.10">
    <property type="entry name" value="Rhodopsin 7-helix transmembrane proteins"/>
    <property type="match status" value="1"/>
</dbReference>
<evidence type="ECO:0000256" key="8">
    <source>
        <dbReference type="ARBA" id="ARBA00023136"/>
    </source>
</evidence>
<reference evidence="16" key="2">
    <citation type="submission" date="2025-09" db="UniProtKB">
        <authorList>
            <consortium name="Ensembl"/>
        </authorList>
    </citation>
    <scope>IDENTIFICATION</scope>
</reference>